<dbReference type="EMBL" id="JARKIF010000022">
    <property type="protein sequence ID" value="KAJ7616618.1"/>
    <property type="molecule type" value="Genomic_DNA"/>
</dbReference>
<feature type="compositionally biased region" description="Polar residues" evidence="1">
    <location>
        <begin position="141"/>
        <end position="172"/>
    </location>
</feature>
<feature type="region of interest" description="Disordered" evidence="1">
    <location>
        <begin position="1"/>
        <end position="69"/>
    </location>
</feature>
<sequence length="277" mass="30175">MHQTALYLHPSVDKHAHRTSEPTPRAHKASSAKKRSGKKATAPALQMIKAGGREKRRGGGGDGRRDQRRAYLEANQILASYTVSLSHTPAPQKKPSCLKDTPVRPKRRSLVSPLPAPTAENEKLNASPSPAKFDRQARFIGSSQGQSSYTPPSSSKQAQQSHNNSSFHSAPPSSDPHPRINTNVSGLYRPAHQRSPMAPIYSPSSSLDMQHHPPETQLVVGSITATRSATPQSRGDQPIAQNDHTTSYPYSQQGVATAYPESYEASYSNPGYYCEYP</sequence>
<dbReference type="AlphaFoldDB" id="A0AAD7FF32"/>
<accession>A0AAD7FF32</accession>
<feature type="region of interest" description="Disordered" evidence="1">
    <location>
        <begin position="225"/>
        <end position="253"/>
    </location>
</feature>
<evidence type="ECO:0000313" key="2">
    <source>
        <dbReference type="EMBL" id="KAJ7616618.1"/>
    </source>
</evidence>
<name>A0AAD7FF32_9AGAR</name>
<protein>
    <submittedName>
        <fullName evidence="2">Uncharacterized protein</fullName>
    </submittedName>
</protein>
<proteinExistence type="predicted"/>
<feature type="compositionally biased region" description="Basic residues" evidence="1">
    <location>
        <begin position="25"/>
        <end position="38"/>
    </location>
</feature>
<evidence type="ECO:0000313" key="3">
    <source>
        <dbReference type="Proteomes" id="UP001221142"/>
    </source>
</evidence>
<dbReference type="Proteomes" id="UP001221142">
    <property type="component" value="Unassembled WGS sequence"/>
</dbReference>
<organism evidence="2 3">
    <name type="scientific">Roridomyces roridus</name>
    <dbReference type="NCBI Taxonomy" id="1738132"/>
    <lineage>
        <taxon>Eukaryota</taxon>
        <taxon>Fungi</taxon>
        <taxon>Dikarya</taxon>
        <taxon>Basidiomycota</taxon>
        <taxon>Agaricomycotina</taxon>
        <taxon>Agaricomycetes</taxon>
        <taxon>Agaricomycetidae</taxon>
        <taxon>Agaricales</taxon>
        <taxon>Marasmiineae</taxon>
        <taxon>Mycenaceae</taxon>
        <taxon>Roridomyces</taxon>
    </lineage>
</organism>
<comment type="caution">
    <text evidence="2">The sequence shown here is derived from an EMBL/GenBank/DDBJ whole genome shotgun (WGS) entry which is preliminary data.</text>
</comment>
<gene>
    <name evidence="2" type="ORF">FB45DRAFT_1034935</name>
</gene>
<feature type="compositionally biased region" description="Basic and acidic residues" evidence="1">
    <location>
        <begin position="11"/>
        <end position="20"/>
    </location>
</feature>
<evidence type="ECO:0000256" key="1">
    <source>
        <dbReference type="SAM" id="MobiDB-lite"/>
    </source>
</evidence>
<feature type="region of interest" description="Disordered" evidence="1">
    <location>
        <begin position="82"/>
        <end position="212"/>
    </location>
</feature>
<reference evidence="2" key="1">
    <citation type="submission" date="2023-03" db="EMBL/GenBank/DDBJ databases">
        <title>Massive genome expansion in bonnet fungi (Mycena s.s.) driven by repeated elements and novel gene families across ecological guilds.</title>
        <authorList>
            <consortium name="Lawrence Berkeley National Laboratory"/>
            <person name="Harder C.B."/>
            <person name="Miyauchi S."/>
            <person name="Viragh M."/>
            <person name="Kuo A."/>
            <person name="Thoen E."/>
            <person name="Andreopoulos B."/>
            <person name="Lu D."/>
            <person name="Skrede I."/>
            <person name="Drula E."/>
            <person name="Henrissat B."/>
            <person name="Morin E."/>
            <person name="Kohler A."/>
            <person name="Barry K."/>
            <person name="LaButti K."/>
            <person name="Morin E."/>
            <person name="Salamov A."/>
            <person name="Lipzen A."/>
            <person name="Mereny Z."/>
            <person name="Hegedus B."/>
            <person name="Baldrian P."/>
            <person name="Stursova M."/>
            <person name="Weitz H."/>
            <person name="Taylor A."/>
            <person name="Grigoriev I.V."/>
            <person name="Nagy L.G."/>
            <person name="Martin F."/>
            <person name="Kauserud H."/>
        </authorList>
    </citation>
    <scope>NUCLEOTIDE SEQUENCE</scope>
    <source>
        <strain evidence="2">9284</strain>
    </source>
</reference>
<keyword evidence="3" id="KW-1185">Reference proteome</keyword>
<feature type="compositionally biased region" description="Basic and acidic residues" evidence="1">
    <location>
        <begin position="51"/>
        <end position="69"/>
    </location>
</feature>